<dbReference type="OrthoDB" id="17262at2759"/>
<dbReference type="Pfam" id="PF12246">
    <property type="entry name" value="MKT1_C"/>
    <property type="match status" value="1"/>
</dbReference>
<evidence type="ECO:0000313" key="6">
    <source>
        <dbReference type="EMBL" id="QOU21211.1"/>
    </source>
</evidence>
<feature type="domain" description="Post-transcriptional regulator MKT1 C-terminal" evidence="4">
    <location>
        <begin position="495"/>
        <end position="731"/>
    </location>
</feature>
<name>A0A871RFE2_DEKBR</name>
<evidence type="ECO:0000313" key="7">
    <source>
        <dbReference type="Proteomes" id="UP000663131"/>
    </source>
</evidence>
<evidence type="ECO:0000259" key="5">
    <source>
        <dbReference type="Pfam" id="PF12247"/>
    </source>
</evidence>
<evidence type="ECO:0000256" key="1">
    <source>
        <dbReference type="ARBA" id="ARBA00022845"/>
    </source>
</evidence>
<dbReference type="Pfam" id="PF00752">
    <property type="entry name" value="XPG_N"/>
    <property type="match status" value="1"/>
</dbReference>
<protein>
    <recommendedName>
        <fullName evidence="8">Protein MKT1</fullName>
    </recommendedName>
</protein>
<dbReference type="Proteomes" id="UP000663131">
    <property type="component" value="Chromosome 8"/>
</dbReference>
<accession>A0A871RFE2</accession>
<reference evidence="6" key="1">
    <citation type="submission" date="2020-10" db="EMBL/GenBank/DDBJ databases">
        <authorList>
            <person name="Palmer J.M."/>
        </authorList>
    </citation>
    <scope>NUCLEOTIDE SEQUENCE</scope>
    <source>
        <strain evidence="6">UCD 2041</strain>
    </source>
</reference>
<dbReference type="CDD" id="cd09858">
    <property type="entry name" value="PIN_MKT1"/>
    <property type="match status" value="1"/>
</dbReference>
<dbReference type="KEGG" id="bbrx:BRETT_000932"/>
<dbReference type="InterPro" id="IPR029060">
    <property type="entry name" value="PIN-like_dom_sf"/>
</dbReference>
<dbReference type="SUPFAM" id="SSF88723">
    <property type="entry name" value="PIN domain-like"/>
    <property type="match status" value="1"/>
</dbReference>
<feature type="domain" description="XPG N-terminal" evidence="3">
    <location>
        <begin position="1"/>
        <end position="91"/>
    </location>
</feature>
<sequence>MPIRTLEPYLFDIKTVNNCPLDVLQNAVIGIDVEHYLSRLFTPKKEPNLEAIGGFPMTLKALVESDFGYFKELNIKPIFVFSGLKTTIQYNYLEQGDLLAVETTFKRVWDDKTSKNYHIESFRNSDSPLQMRPVMNQLMEFLDSKNVEYIVSPYSAASQLQYMQSEHIIDCIFGSTDSLLLQTTEKIIFSIEFEAKQFKYLDRNNVFSNMNLSAKQFQDISMCVGNTFQPFVLEILPQMPTQSTFASLHHFVLNGGSVYNSILALGENSEELERYMKGCASIRYMPILKTNGRVEPPQYTSKASFLSHFTPASPISGFGQKKIEESSSEKLPEDIHALFGERLPDELFFYQSIGITAFQLFETLIHSNAVERLPLDMSPSKLYKKVVTSDETVTLWSEDINIVANPINRYFQYKKLKLTTYFDGAKYYQIDQKIMPPLVSVLGPLLIRHATAKSFDLVSLLSILDNNFLMENTVNPRDNIKISTNFELISTSFVRALVQLGFIERKKFALTSWGEALEFVAHSFHPKYLLLVLLFFKEFPDLEPSDVLNPSDFRSTGKEDTENAILISKFLSLLELNEINPVNYVYRVSRPLLQFRSVASKVASLTNMTITSNLLSLLLLNHVDLDKYQRNNSDWRKLALEIPFRNSLPSVLLGIIAEQFFEGYLDSGNIKESFKFLKESYEMIIPHPNLELIEGLKAFKEVANLVSLLGEKGLLKNESLVSLFASSEKLVNNILEIS</sequence>
<dbReference type="RefSeq" id="XP_041137704.1">
    <property type="nucleotide sequence ID" value="XM_041279490.1"/>
</dbReference>
<dbReference type="GO" id="GO:0003730">
    <property type="term" value="F:mRNA 3'-UTR binding"/>
    <property type="evidence" value="ECO:0007669"/>
    <property type="project" value="TreeGrafter"/>
</dbReference>
<evidence type="ECO:0000259" key="4">
    <source>
        <dbReference type="Pfam" id="PF12246"/>
    </source>
</evidence>
<organism evidence="6 7">
    <name type="scientific">Dekkera bruxellensis</name>
    <name type="common">Brettanomyces custersii</name>
    <dbReference type="NCBI Taxonomy" id="5007"/>
    <lineage>
        <taxon>Eukaryota</taxon>
        <taxon>Fungi</taxon>
        <taxon>Dikarya</taxon>
        <taxon>Ascomycota</taxon>
        <taxon>Saccharomycotina</taxon>
        <taxon>Pichiomycetes</taxon>
        <taxon>Pichiales</taxon>
        <taxon>Pichiaceae</taxon>
        <taxon>Brettanomyces</taxon>
    </lineage>
</organism>
<evidence type="ECO:0000259" key="3">
    <source>
        <dbReference type="Pfam" id="PF00752"/>
    </source>
</evidence>
<dbReference type="GeneID" id="64572857"/>
<dbReference type="AlphaFoldDB" id="A0A871RFE2"/>
<dbReference type="PANTHER" id="PTHR11081">
    <property type="entry name" value="FLAP ENDONUCLEASE FAMILY MEMBER"/>
    <property type="match status" value="1"/>
</dbReference>
<dbReference type="Gene3D" id="3.40.50.1010">
    <property type="entry name" value="5'-nuclease"/>
    <property type="match status" value="1"/>
</dbReference>
<proteinExistence type="inferred from homology"/>
<evidence type="ECO:0000256" key="2">
    <source>
        <dbReference type="ARBA" id="ARBA00024023"/>
    </source>
</evidence>
<evidence type="ECO:0008006" key="8">
    <source>
        <dbReference type="Google" id="ProtNLM"/>
    </source>
</evidence>
<dbReference type="InterPro" id="IPR006084">
    <property type="entry name" value="XPG/Rad2"/>
</dbReference>
<comment type="similarity">
    <text evidence="2">Belongs to the XPG/RAD2 endonuclease family.</text>
</comment>
<dbReference type="InterPro" id="IPR022039">
    <property type="entry name" value="MKT1_C"/>
</dbReference>
<reference evidence="6" key="2">
    <citation type="journal article" name="BMC Genomics">
        <title>New genome assemblies reveal patterns of domestication and adaptation across Brettanomyces (Dekkera) species.</title>
        <authorList>
            <person name="Roach M.J."/>
            <person name="Borneman A.R."/>
        </authorList>
    </citation>
    <scope>NUCLEOTIDE SEQUENCE</scope>
    <source>
        <strain evidence="6">UCD 2041</strain>
    </source>
</reference>
<keyword evidence="1" id="KW-0810">Translation regulation</keyword>
<feature type="domain" description="Post-transcriptional regulator MKT1 N-terminal" evidence="5">
    <location>
        <begin position="332"/>
        <end position="422"/>
    </location>
</feature>
<dbReference type="GO" id="GO:0006417">
    <property type="term" value="P:regulation of translation"/>
    <property type="evidence" value="ECO:0007669"/>
    <property type="project" value="UniProtKB-KW"/>
</dbReference>
<dbReference type="GO" id="GO:0004518">
    <property type="term" value="F:nuclease activity"/>
    <property type="evidence" value="ECO:0007669"/>
    <property type="project" value="InterPro"/>
</dbReference>
<dbReference type="PANTHER" id="PTHR11081:SF32">
    <property type="entry name" value="POST-TRANSCRIPTIONAL REGULATOR MKT1"/>
    <property type="match status" value="1"/>
</dbReference>
<gene>
    <name evidence="6" type="ORF">BRETT_000932</name>
</gene>
<dbReference type="EMBL" id="CP063136">
    <property type="protein sequence ID" value="QOU21211.1"/>
    <property type="molecule type" value="Genomic_DNA"/>
</dbReference>
<dbReference type="InterPro" id="IPR022040">
    <property type="entry name" value="MKT1_N"/>
</dbReference>
<dbReference type="Pfam" id="PF12247">
    <property type="entry name" value="MKT1_N"/>
    <property type="match status" value="1"/>
</dbReference>
<dbReference type="InterPro" id="IPR006085">
    <property type="entry name" value="XPG_DNA_repair_N"/>
</dbReference>